<dbReference type="InterPro" id="IPR037250">
    <property type="entry name" value="NEAT_dom_sf"/>
</dbReference>
<organism evidence="5 6">
    <name type="scientific">Lactiplantibacillus daowaiensis</name>
    <dbReference type="NCBI Taxonomy" id="2559918"/>
    <lineage>
        <taxon>Bacteria</taxon>
        <taxon>Bacillati</taxon>
        <taxon>Bacillota</taxon>
        <taxon>Bacilli</taxon>
        <taxon>Lactobacillales</taxon>
        <taxon>Lactobacillaceae</taxon>
        <taxon>Lactiplantibacillus</taxon>
    </lineage>
</organism>
<dbReference type="SUPFAM" id="SSF158911">
    <property type="entry name" value="NEAT domain-like"/>
    <property type="match status" value="1"/>
</dbReference>
<accession>A0ABW1S127</accession>
<evidence type="ECO:0000313" key="6">
    <source>
        <dbReference type="Proteomes" id="UP001596282"/>
    </source>
</evidence>
<dbReference type="Pfam" id="PF05031">
    <property type="entry name" value="NEAT"/>
    <property type="match status" value="1"/>
</dbReference>
<evidence type="ECO:0000259" key="4">
    <source>
        <dbReference type="PROSITE" id="PS50978"/>
    </source>
</evidence>
<feature type="chain" id="PRO_5046242834" evidence="3">
    <location>
        <begin position="26"/>
        <end position="186"/>
    </location>
</feature>
<comment type="caution">
    <text evidence="5">The sequence shown here is derived from an EMBL/GenBank/DDBJ whole genome shotgun (WGS) entry which is preliminary data.</text>
</comment>
<reference evidence="6" key="1">
    <citation type="journal article" date="2019" name="Int. J. Syst. Evol. Microbiol.">
        <title>The Global Catalogue of Microorganisms (GCM) 10K type strain sequencing project: providing services to taxonomists for standard genome sequencing and annotation.</title>
        <authorList>
            <consortium name="The Broad Institute Genomics Platform"/>
            <consortium name="The Broad Institute Genome Sequencing Center for Infectious Disease"/>
            <person name="Wu L."/>
            <person name="Ma J."/>
        </authorList>
    </citation>
    <scope>NUCLEOTIDE SEQUENCE [LARGE SCALE GENOMIC DNA]</scope>
    <source>
        <strain evidence="6">CCM 8933</strain>
    </source>
</reference>
<evidence type="ECO:0000256" key="2">
    <source>
        <dbReference type="ARBA" id="ARBA00022729"/>
    </source>
</evidence>
<evidence type="ECO:0000256" key="1">
    <source>
        <dbReference type="ARBA" id="ARBA00004196"/>
    </source>
</evidence>
<dbReference type="EMBL" id="JBHSSC010000039">
    <property type="protein sequence ID" value="MFC6181551.1"/>
    <property type="molecule type" value="Genomic_DNA"/>
</dbReference>
<dbReference type="PROSITE" id="PS50978">
    <property type="entry name" value="NEAT"/>
    <property type="match status" value="1"/>
</dbReference>
<evidence type="ECO:0000256" key="3">
    <source>
        <dbReference type="SAM" id="SignalP"/>
    </source>
</evidence>
<sequence>MQKRAVVIMAMTGLLGLTLATTAQAKSVNYQALTYGTTKTSIASKYFVKPAKVAVKNKHYVVTMHLKTAKALGKYPVQVLRVNGAKPQHVRKVRDKADNSNIYYSFTTKSLKRAVTAKLSINVLHVYHATHAISFKFKTSQLPKLTAHVRMVTQAKHASNTKTVTPAKKGPTLLLTLPRSTPLVVA</sequence>
<comment type="subcellular location">
    <subcellularLocation>
        <location evidence="1">Cell envelope</location>
    </subcellularLocation>
</comment>
<keyword evidence="6" id="KW-1185">Reference proteome</keyword>
<protein>
    <submittedName>
        <fullName evidence="5">NEAT domain-containing protein</fullName>
    </submittedName>
</protein>
<dbReference type="Proteomes" id="UP001596282">
    <property type="component" value="Unassembled WGS sequence"/>
</dbReference>
<keyword evidence="2 3" id="KW-0732">Signal</keyword>
<dbReference type="SMART" id="SM00725">
    <property type="entry name" value="NEAT"/>
    <property type="match status" value="1"/>
</dbReference>
<dbReference type="RefSeq" id="WP_137628686.1">
    <property type="nucleotide sequence ID" value="NZ_BJDJ01000011.1"/>
</dbReference>
<dbReference type="CDD" id="cd06920">
    <property type="entry name" value="NEAT"/>
    <property type="match status" value="1"/>
</dbReference>
<feature type="domain" description="NEAT" evidence="4">
    <location>
        <begin position="21"/>
        <end position="153"/>
    </location>
</feature>
<proteinExistence type="predicted"/>
<feature type="signal peptide" evidence="3">
    <location>
        <begin position="1"/>
        <end position="25"/>
    </location>
</feature>
<gene>
    <name evidence="5" type="ORF">ACFP5Y_09985</name>
</gene>
<dbReference type="Gene3D" id="2.60.40.1850">
    <property type="match status" value="1"/>
</dbReference>
<name>A0ABW1S127_9LACO</name>
<evidence type="ECO:0000313" key="5">
    <source>
        <dbReference type="EMBL" id="MFC6181551.1"/>
    </source>
</evidence>
<dbReference type="InterPro" id="IPR006635">
    <property type="entry name" value="NEAT_dom"/>
</dbReference>